<accession>A0A2A6D0U4</accession>
<dbReference type="CDD" id="cd00742">
    <property type="entry name" value="FABP"/>
    <property type="match status" value="2"/>
</dbReference>
<gene>
    <name evidence="4" type="primary">WBGene00108444</name>
</gene>
<dbReference type="InterPro" id="IPR012674">
    <property type="entry name" value="Calycin"/>
</dbReference>
<dbReference type="SUPFAM" id="SSF50814">
    <property type="entry name" value="Lipocalins"/>
    <property type="match status" value="2"/>
</dbReference>
<evidence type="ECO:0000256" key="1">
    <source>
        <dbReference type="ARBA" id="ARBA00008390"/>
    </source>
</evidence>
<name>A0A2A6D0U4_PRIPA</name>
<comment type="similarity">
    <text evidence="1">Belongs to the calycin superfamily. Fatty-acid binding protein (FABP) family.</text>
</comment>
<dbReference type="Proteomes" id="UP000005239">
    <property type="component" value="Unassembled WGS sequence"/>
</dbReference>
<organism evidence="4 5">
    <name type="scientific">Pristionchus pacificus</name>
    <name type="common">Parasitic nematode worm</name>
    <dbReference type="NCBI Taxonomy" id="54126"/>
    <lineage>
        <taxon>Eukaryota</taxon>
        <taxon>Metazoa</taxon>
        <taxon>Ecdysozoa</taxon>
        <taxon>Nematoda</taxon>
        <taxon>Chromadorea</taxon>
        <taxon>Rhabditida</taxon>
        <taxon>Rhabditina</taxon>
        <taxon>Diplogasteromorpha</taxon>
        <taxon>Diplogasteroidea</taxon>
        <taxon>Neodiplogasteridae</taxon>
        <taxon>Pristionchus</taxon>
    </lineage>
</organism>
<evidence type="ECO:0000313" key="4">
    <source>
        <dbReference type="EnsemblMetazoa" id="PPA18890.1"/>
    </source>
</evidence>
<reference evidence="4" key="2">
    <citation type="submission" date="2022-06" db="UniProtKB">
        <authorList>
            <consortium name="EnsemblMetazoa"/>
        </authorList>
    </citation>
    <scope>IDENTIFICATION</scope>
    <source>
        <strain evidence="4">PS312</strain>
    </source>
</reference>
<reference evidence="5" key="1">
    <citation type="journal article" date="2008" name="Nat. Genet.">
        <title>The Pristionchus pacificus genome provides a unique perspective on nematode lifestyle and parasitism.</title>
        <authorList>
            <person name="Dieterich C."/>
            <person name="Clifton S.W."/>
            <person name="Schuster L.N."/>
            <person name="Chinwalla A."/>
            <person name="Delehaunty K."/>
            <person name="Dinkelacker I."/>
            <person name="Fulton L."/>
            <person name="Fulton R."/>
            <person name="Godfrey J."/>
            <person name="Minx P."/>
            <person name="Mitreva M."/>
            <person name="Roeseler W."/>
            <person name="Tian H."/>
            <person name="Witte H."/>
            <person name="Yang S.P."/>
            <person name="Wilson R.K."/>
            <person name="Sommer R.J."/>
        </authorList>
    </citation>
    <scope>NUCLEOTIDE SEQUENCE [LARGE SCALE GENOMIC DNA]</scope>
    <source>
        <strain evidence="5">PS312</strain>
    </source>
</reference>
<dbReference type="InterPro" id="IPR040094">
    <property type="entry name" value="Lbp1-4"/>
</dbReference>
<evidence type="ECO:0000313" key="5">
    <source>
        <dbReference type="Proteomes" id="UP000005239"/>
    </source>
</evidence>
<dbReference type="OrthoDB" id="412780at2759"/>
<dbReference type="PANTHER" id="PTHR22725">
    <property type="entry name" value="FATTY ACID-BINDING PROTEIN HOMOLOG 1-RELATED-RELATED"/>
    <property type="match status" value="1"/>
</dbReference>
<dbReference type="AlphaFoldDB" id="A0A2A6D0U4"/>
<protein>
    <submittedName>
        <fullName evidence="4">FABP domain-containing protein</fullName>
    </submittedName>
</protein>
<evidence type="ECO:0000256" key="2">
    <source>
        <dbReference type="ARBA" id="ARBA00022448"/>
    </source>
</evidence>
<keyword evidence="3" id="KW-0446">Lipid-binding</keyword>
<dbReference type="PROSITE" id="PS00214">
    <property type="entry name" value="FABP"/>
    <property type="match status" value="1"/>
</dbReference>
<keyword evidence="5" id="KW-1185">Reference proteome</keyword>
<keyword evidence="2" id="KW-0813">Transport</keyword>
<sequence>MKLLSVICLVLVISFVNAKNLPEKFFGTFSLDRSENFDDYLYEEGYGWWTRRVVSLASVDKVFTKTGKNTFNFDDLWTAKSLRYKDIVLGKEFVGDGLDGSQQKITFTWHGGALFEKHVPIEEDAEQKEAEYKFQFEGEELVQTLESNGVICKRFFIRQMHLPSANCLAIFSVSFVIAQNLPESFYGKFSLDHSDNFDEYLTEKGYGWFTRRLVTLSNVDKIITKAGPNSFNFDDLWATKKLHYKDVVLGREFRGKGLDGSVHRITFTLRNNVLLEKHEPTDANAEQKQDEYRYHLEGGNLVQTLTANGVVARRYFTRQ</sequence>
<dbReference type="EnsemblMetazoa" id="PPA18890.1">
    <property type="protein sequence ID" value="PPA18890.1"/>
    <property type="gene ID" value="WBGene00108444"/>
</dbReference>
<proteinExistence type="inferred from homology"/>
<dbReference type="PANTHER" id="PTHR22725:SF2">
    <property type="entry name" value="FATTY ACID-BINDING PROTEIN HOMOLOG 1-RELATED"/>
    <property type="match status" value="1"/>
</dbReference>
<dbReference type="Gene3D" id="2.40.128.20">
    <property type="match status" value="2"/>
</dbReference>
<dbReference type="GO" id="GO:0008289">
    <property type="term" value="F:lipid binding"/>
    <property type="evidence" value="ECO:0007669"/>
    <property type="project" value="UniProtKB-KW"/>
</dbReference>
<accession>A0A8R1YIM6</accession>
<dbReference type="InterPro" id="IPR000463">
    <property type="entry name" value="Fatty_acid-bd"/>
</dbReference>
<evidence type="ECO:0000256" key="3">
    <source>
        <dbReference type="ARBA" id="ARBA00023121"/>
    </source>
</evidence>
<dbReference type="PRINTS" id="PR00178">
    <property type="entry name" value="FATTYACIDBP"/>
</dbReference>